<dbReference type="EMBL" id="CP136600">
    <property type="protein sequence ID" value="WOH36741.1"/>
    <property type="molecule type" value="Genomic_DNA"/>
</dbReference>
<dbReference type="RefSeq" id="WP_348395553.1">
    <property type="nucleotide sequence ID" value="NZ_CP136600.1"/>
</dbReference>
<keyword evidence="3" id="KW-1185">Reference proteome</keyword>
<evidence type="ECO:0000313" key="3">
    <source>
        <dbReference type="Proteomes" id="UP001301442"/>
    </source>
</evidence>
<feature type="transmembrane region" description="Helical" evidence="1">
    <location>
        <begin position="30"/>
        <end position="48"/>
    </location>
</feature>
<feature type="transmembrane region" description="Helical" evidence="1">
    <location>
        <begin position="87"/>
        <end position="107"/>
    </location>
</feature>
<reference evidence="2 3" key="1">
    <citation type="submission" date="2023-09" db="EMBL/GenBank/DDBJ databases">
        <authorList>
            <person name="Qi X."/>
        </authorList>
    </citation>
    <scope>NUCLEOTIDE SEQUENCE [LARGE SCALE GENOMIC DNA]</scope>
    <source>
        <strain evidence="2 3">S1-1</strain>
    </source>
</reference>
<sequence length="117" mass="13268">MKQTLITSIVIFIILSIAYLSISGAPLRVHASLICSFFLAYVGGTFAAEKQWFTRSKHSTWLWCGLAGLFMFDVLSAWTIGKRELFMGWYFIYPMGLLGLITLQIFGEFIGKKLSNR</sequence>
<protein>
    <recommendedName>
        <fullName evidence="4">DUF2809 domain-containing protein</fullName>
    </recommendedName>
</protein>
<evidence type="ECO:0000313" key="2">
    <source>
        <dbReference type="EMBL" id="WOH36741.1"/>
    </source>
</evidence>
<keyword evidence="1" id="KW-0472">Membrane</keyword>
<evidence type="ECO:0008006" key="4">
    <source>
        <dbReference type="Google" id="ProtNLM"/>
    </source>
</evidence>
<name>A0ABZ0GMV8_9GAMM</name>
<proteinExistence type="predicted"/>
<evidence type="ECO:0000256" key="1">
    <source>
        <dbReference type="SAM" id="Phobius"/>
    </source>
</evidence>
<accession>A0ABZ0GMV8</accession>
<gene>
    <name evidence="2" type="ORF">RI844_15390</name>
</gene>
<keyword evidence="1" id="KW-0812">Transmembrane</keyword>
<organism evidence="2 3">
    <name type="scientific">Thalassotalea fonticola</name>
    <dbReference type="NCBI Taxonomy" id="3065649"/>
    <lineage>
        <taxon>Bacteria</taxon>
        <taxon>Pseudomonadati</taxon>
        <taxon>Pseudomonadota</taxon>
        <taxon>Gammaproteobacteria</taxon>
        <taxon>Alteromonadales</taxon>
        <taxon>Colwelliaceae</taxon>
        <taxon>Thalassotalea</taxon>
    </lineage>
</organism>
<dbReference type="Proteomes" id="UP001301442">
    <property type="component" value="Chromosome"/>
</dbReference>
<keyword evidence="1" id="KW-1133">Transmembrane helix</keyword>
<feature type="transmembrane region" description="Helical" evidence="1">
    <location>
        <begin position="60"/>
        <end position="81"/>
    </location>
</feature>